<evidence type="ECO:0000313" key="2">
    <source>
        <dbReference type="Proteomes" id="UP000325785"/>
    </source>
</evidence>
<gene>
    <name evidence="1" type="ORF">RIdsm_05405</name>
</gene>
<accession>A0A5P3ALH8</accession>
<dbReference type="KEGG" id="rid:RIdsm_05405"/>
<organism evidence="1 2">
    <name type="scientific">Roseovarius indicus</name>
    <dbReference type="NCBI Taxonomy" id="540747"/>
    <lineage>
        <taxon>Bacteria</taxon>
        <taxon>Pseudomonadati</taxon>
        <taxon>Pseudomonadota</taxon>
        <taxon>Alphaproteobacteria</taxon>
        <taxon>Rhodobacterales</taxon>
        <taxon>Roseobacteraceae</taxon>
        <taxon>Roseovarius</taxon>
    </lineage>
</organism>
<protein>
    <submittedName>
        <fullName evidence="1">Uncharacterized protein</fullName>
    </submittedName>
</protein>
<dbReference type="Proteomes" id="UP000325785">
    <property type="component" value="Plasmid pRIdsm_01"/>
</dbReference>
<evidence type="ECO:0000313" key="1">
    <source>
        <dbReference type="EMBL" id="QEW29560.1"/>
    </source>
</evidence>
<reference evidence="1 2" key="1">
    <citation type="submission" date="2018-08" db="EMBL/GenBank/DDBJ databases">
        <title>Genetic Globetrotter - A new plasmid hitch-hiking vast phylogenetic and geographic distances.</title>
        <authorList>
            <person name="Vollmers J."/>
            <person name="Petersen J."/>
        </authorList>
    </citation>
    <scope>NUCLEOTIDE SEQUENCE [LARGE SCALE GENOMIC DNA]</scope>
    <source>
        <strain evidence="1 2">DSM 26383</strain>
        <plasmid evidence="2">pridsm_01</plasmid>
    </source>
</reference>
<keyword evidence="1" id="KW-0614">Plasmid</keyword>
<dbReference type="AlphaFoldDB" id="A0A5P3ALH8"/>
<proteinExistence type="predicted"/>
<geneLocation type="plasmid" evidence="2">
    <name>pridsm_01</name>
</geneLocation>
<dbReference type="EMBL" id="CP031599">
    <property type="protein sequence ID" value="QEW29560.1"/>
    <property type="molecule type" value="Genomic_DNA"/>
</dbReference>
<sequence>MLKQSNINRQSAPTLITTNALHVGATYRVAADRLNAEGYLPDDDFRLARDVQDDGQRLPDITPDYLRDCHARVTSFRDDLSRPGDPEAQALTSLLAVHGKLVHAASHGPRDQFERLGGLATIEEEMALSFKKTGRADDAAQALIRYAAKSCDKAILTRLHEYFDGLAGPVAATSGQSFSRVVRDLWRNGKIESDDSRRKLNPTFFKTCPLFAVPSGQFLKETSACIRDIMPEVDGARDHPLWGRTAIENDIAEFQAAARQIRNASSPSQSARMKAYAGIMGSVASMTERAGLNLAQSYPTSEKVMALFSLCDSAAGRSHIYQRRARQHQPPSTSCTARH</sequence>
<name>A0A5P3ALH8_9RHOB</name>